<reference evidence="1" key="1">
    <citation type="submission" date="2018-05" db="EMBL/GenBank/DDBJ databases">
        <authorList>
            <person name="Lanie J.A."/>
            <person name="Ng W.-L."/>
            <person name="Kazmierczak K.M."/>
            <person name="Andrzejewski T.M."/>
            <person name="Davidsen T.M."/>
            <person name="Wayne K.J."/>
            <person name="Tettelin H."/>
            <person name="Glass J.I."/>
            <person name="Rusch D."/>
            <person name="Podicherti R."/>
            <person name="Tsui H.-C.T."/>
            <person name="Winkler M.E."/>
        </authorList>
    </citation>
    <scope>NUCLEOTIDE SEQUENCE</scope>
</reference>
<gene>
    <name evidence="1" type="ORF">METZ01_LOCUS225287</name>
</gene>
<evidence type="ECO:0008006" key="2">
    <source>
        <dbReference type="Google" id="ProtNLM"/>
    </source>
</evidence>
<dbReference type="AlphaFoldDB" id="A0A382GCW0"/>
<dbReference type="Pfam" id="PF09855">
    <property type="entry name" value="Zn_ribbon_13"/>
    <property type="match status" value="1"/>
</dbReference>
<proteinExistence type="predicted"/>
<feature type="non-terminal residue" evidence="1">
    <location>
        <position position="51"/>
    </location>
</feature>
<name>A0A382GCW0_9ZZZZ</name>
<protein>
    <recommendedName>
        <fullName evidence="2">GTP-binding protein</fullName>
    </recommendedName>
</protein>
<organism evidence="1">
    <name type="scientific">marine metagenome</name>
    <dbReference type="NCBI Taxonomy" id="408172"/>
    <lineage>
        <taxon>unclassified sequences</taxon>
        <taxon>metagenomes</taxon>
        <taxon>ecological metagenomes</taxon>
    </lineage>
</organism>
<dbReference type="EMBL" id="UINC01054565">
    <property type="protein sequence ID" value="SVB72433.1"/>
    <property type="molecule type" value="Genomic_DNA"/>
</dbReference>
<accession>A0A382GCW0</accession>
<sequence length="51" mass="5972">MQHDNWACPKCSEKEYEIGEMRVTGSFWTKIFNIQNKKYSAVSCAKCSYTE</sequence>
<evidence type="ECO:0000313" key="1">
    <source>
        <dbReference type="EMBL" id="SVB72433.1"/>
    </source>
</evidence>
<dbReference type="InterPro" id="IPR018652">
    <property type="entry name" value="DUF2082_NA-bd_Znr"/>
</dbReference>